<dbReference type="AlphaFoldDB" id="C1EH53"/>
<dbReference type="RefSeq" id="XP_002505978.1">
    <property type="nucleotide sequence ID" value="XM_002505932.1"/>
</dbReference>
<comment type="similarity">
    <text evidence="1 2">Belongs to the peptidase S14 family.</text>
</comment>
<evidence type="ECO:0000256" key="1">
    <source>
        <dbReference type="ARBA" id="ARBA00007039"/>
    </source>
</evidence>
<name>C1EH53_MICCC</name>
<evidence type="ECO:0000313" key="4">
    <source>
        <dbReference type="Proteomes" id="UP000002009"/>
    </source>
</evidence>
<dbReference type="PANTHER" id="PTHR10381">
    <property type="entry name" value="ATP-DEPENDENT CLP PROTEASE PROTEOLYTIC SUBUNIT"/>
    <property type="match status" value="1"/>
</dbReference>
<dbReference type="GO" id="GO:0009368">
    <property type="term" value="C:endopeptidase Clp complex"/>
    <property type="evidence" value="ECO:0007669"/>
    <property type="project" value="TreeGrafter"/>
</dbReference>
<dbReference type="Proteomes" id="UP000002009">
    <property type="component" value="Chromosome 14"/>
</dbReference>
<reference evidence="3 4" key="1">
    <citation type="journal article" date="2009" name="Science">
        <title>Green evolution and dynamic adaptations revealed by genomes of the marine picoeukaryotes Micromonas.</title>
        <authorList>
            <person name="Worden A.Z."/>
            <person name="Lee J.H."/>
            <person name="Mock T."/>
            <person name="Rouze P."/>
            <person name="Simmons M.P."/>
            <person name="Aerts A.L."/>
            <person name="Allen A.E."/>
            <person name="Cuvelier M.L."/>
            <person name="Derelle E."/>
            <person name="Everett M.V."/>
            <person name="Foulon E."/>
            <person name="Grimwood J."/>
            <person name="Gundlach H."/>
            <person name="Henrissat B."/>
            <person name="Napoli C."/>
            <person name="McDonald S.M."/>
            <person name="Parker M.S."/>
            <person name="Rombauts S."/>
            <person name="Salamov A."/>
            <person name="Von Dassow P."/>
            <person name="Badger J.H."/>
            <person name="Coutinho P.M."/>
            <person name="Demir E."/>
            <person name="Dubchak I."/>
            <person name="Gentemann C."/>
            <person name="Eikrem W."/>
            <person name="Gready J.E."/>
            <person name="John U."/>
            <person name="Lanier W."/>
            <person name="Lindquist E.A."/>
            <person name="Lucas S."/>
            <person name="Mayer K.F."/>
            <person name="Moreau H."/>
            <person name="Not F."/>
            <person name="Otillar R."/>
            <person name="Panaud O."/>
            <person name="Pangilinan J."/>
            <person name="Paulsen I."/>
            <person name="Piegu B."/>
            <person name="Poliakov A."/>
            <person name="Robbens S."/>
            <person name="Schmutz J."/>
            <person name="Toulza E."/>
            <person name="Wyss T."/>
            <person name="Zelensky A."/>
            <person name="Zhou K."/>
            <person name="Armbrust E.V."/>
            <person name="Bhattacharya D."/>
            <person name="Goodenough U.W."/>
            <person name="Van de Peer Y."/>
            <person name="Grigoriev I.V."/>
        </authorList>
    </citation>
    <scope>NUCLEOTIDE SEQUENCE [LARGE SCALE GENOMIC DNA]</scope>
    <source>
        <strain evidence="4">RCC299 / NOUM17</strain>
    </source>
</reference>
<protein>
    <recommendedName>
        <fullName evidence="2">ATP-dependent Clp protease proteolytic subunit</fullName>
    </recommendedName>
</protein>
<dbReference type="PRINTS" id="PR00127">
    <property type="entry name" value="CLPPROTEASEP"/>
</dbReference>
<dbReference type="GO" id="GO:0006515">
    <property type="term" value="P:protein quality control for misfolded or incompletely synthesized proteins"/>
    <property type="evidence" value="ECO:0007669"/>
    <property type="project" value="TreeGrafter"/>
</dbReference>
<dbReference type="SUPFAM" id="SSF52096">
    <property type="entry name" value="ClpP/crotonase"/>
    <property type="match status" value="1"/>
</dbReference>
<dbReference type="OrthoDB" id="2017408at2759"/>
<dbReference type="InterPro" id="IPR023562">
    <property type="entry name" value="ClpP/TepA"/>
</dbReference>
<dbReference type="KEGG" id="mis:MICPUN_88302"/>
<keyword evidence="4" id="KW-1185">Reference proteome</keyword>
<dbReference type="CDD" id="cd07017">
    <property type="entry name" value="S14_ClpP_2"/>
    <property type="match status" value="1"/>
</dbReference>
<dbReference type="GO" id="GO:0009536">
    <property type="term" value="C:plastid"/>
    <property type="evidence" value="ECO:0007669"/>
    <property type="project" value="UniProtKB-ARBA"/>
</dbReference>
<dbReference type="FunCoup" id="C1EH53">
    <property type="interactions" value="644"/>
</dbReference>
<dbReference type="EMBL" id="CP001332">
    <property type="protein sequence ID" value="ACO67236.1"/>
    <property type="molecule type" value="Genomic_DNA"/>
</dbReference>
<dbReference type="Pfam" id="PF00574">
    <property type="entry name" value="CLP_protease"/>
    <property type="match status" value="1"/>
</dbReference>
<dbReference type="Gene3D" id="3.90.226.10">
    <property type="entry name" value="2-enoyl-CoA Hydratase, Chain A, domain 1"/>
    <property type="match status" value="1"/>
</dbReference>
<proteinExistence type="inferred from homology"/>
<dbReference type="InterPro" id="IPR001907">
    <property type="entry name" value="ClpP"/>
</dbReference>
<organism evidence="3 4">
    <name type="scientific">Micromonas commoda (strain RCC299 / NOUM17 / CCMP2709)</name>
    <name type="common">Picoplanktonic green alga</name>
    <dbReference type="NCBI Taxonomy" id="296587"/>
    <lineage>
        <taxon>Eukaryota</taxon>
        <taxon>Viridiplantae</taxon>
        <taxon>Chlorophyta</taxon>
        <taxon>Mamiellophyceae</taxon>
        <taxon>Mamiellales</taxon>
        <taxon>Mamiellaceae</taxon>
        <taxon>Micromonas</taxon>
    </lineage>
</organism>
<accession>C1EH53</accession>
<dbReference type="PANTHER" id="PTHR10381:SF6">
    <property type="entry name" value="ATP-DEPENDENT CLP PROTEASE PROTEOLYTIC SUBUNIT-RELATED PROTEIN 3, CHLOROPLASTIC"/>
    <property type="match status" value="1"/>
</dbReference>
<evidence type="ECO:0000256" key="2">
    <source>
        <dbReference type="RuleBase" id="RU003567"/>
    </source>
</evidence>
<dbReference type="GO" id="GO:0051117">
    <property type="term" value="F:ATPase binding"/>
    <property type="evidence" value="ECO:0007669"/>
    <property type="project" value="TreeGrafter"/>
</dbReference>
<dbReference type="GO" id="GO:0004252">
    <property type="term" value="F:serine-type endopeptidase activity"/>
    <property type="evidence" value="ECO:0007669"/>
    <property type="project" value="InterPro"/>
</dbReference>
<dbReference type="InterPro" id="IPR029045">
    <property type="entry name" value="ClpP/crotonase-like_dom_sf"/>
</dbReference>
<dbReference type="eggNOG" id="KOG0840">
    <property type="taxonomic scope" value="Eukaryota"/>
</dbReference>
<dbReference type="STRING" id="296587.C1EH53"/>
<dbReference type="OMA" id="PAADICI"/>
<gene>
    <name evidence="3" type="ORF">MICPUN_88302</name>
</gene>
<dbReference type="GO" id="GO:0004176">
    <property type="term" value="F:ATP-dependent peptidase activity"/>
    <property type="evidence" value="ECO:0007669"/>
    <property type="project" value="InterPro"/>
</dbReference>
<evidence type="ECO:0000313" key="3">
    <source>
        <dbReference type="EMBL" id="ACO67236.1"/>
    </source>
</evidence>
<dbReference type="InParanoid" id="C1EH53"/>
<sequence>MAGSGAGPPPDLPSLLLNARIVYIGMPLLPAVTELVVAELLFLNYEQVDRPGYVYIHSPGSINEKGECVGVDSEAYAILDTMRYIRPKIHTVAVGKCFGNAAMLLAAGDKGCRHALPNAQIMTHPPKLNRTFDTSVNVQIKANEIEVCEDTYMGFMSEFSGKPIETVKEELDRRRYFTPQQAIDYGLIDRIIQKGTDVFEKRNYEAELMAAQAGQRGAMPTGR</sequence>
<dbReference type="GeneID" id="8249118"/>